<dbReference type="InterPro" id="IPR002449">
    <property type="entry name" value="Retinol-bd/Purpurin"/>
</dbReference>
<organism evidence="3">
    <name type="scientific">Gongylonema pulchrum</name>
    <dbReference type="NCBI Taxonomy" id="637853"/>
    <lineage>
        <taxon>Eukaryota</taxon>
        <taxon>Metazoa</taxon>
        <taxon>Ecdysozoa</taxon>
        <taxon>Nematoda</taxon>
        <taxon>Chromadorea</taxon>
        <taxon>Rhabditida</taxon>
        <taxon>Spirurina</taxon>
        <taxon>Spiruromorpha</taxon>
        <taxon>Spiruroidea</taxon>
        <taxon>Gongylonematidae</taxon>
        <taxon>Gongylonema</taxon>
    </lineage>
</organism>
<reference evidence="3" key="1">
    <citation type="submission" date="2016-06" db="UniProtKB">
        <authorList>
            <consortium name="WormBaseParasite"/>
        </authorList>
    </citation>
    <scope>IDENTIFICATION</scope>
</reference>
<dbReference type="PANTHER" id="PTHR11873">
    <property type="entry name" value="RETINOL-BINDING PROTEIN 4"/>
    <property type="match status" value="1"/>
</dbReference>
<evidence type="ECO:0000313" key="1">
    <source>
        <dbReference type="EMBL" id="VDK44356.1"/>
    </source>
</evidence>
<evidence type="ECO:0000313" key="3">
    <source>
        <dbReference type="WBParaSite" id="GPUH_0000436501-mRNA-1"/>
    </source>
</evidence>
<dbReference type="OrthoDB" id="5846885at2759"/>
<dbReference type="Proteomes" id="UP000271098">
    <property type="component" value="Unassembled WGS sequence"/>
</dbReference>
<dbReference type="GO" id="GO:0034632">
    <property type="term" value="F:retinol transmembrane transporter activity"/>
    <property type="evidence" value="ECO:0007669"/>
    <property type="project" value="InterPro"/>
</dbReference>
<evidence type="ECO:0000313" key="2">
    <source>
        <dbReference type="Proteomes" id="UP000271098"/>
    </source>
</evidence>
<reference evidence="1 2" key="2">
    <citation type="submission" date="2018-11" db="EMBL/GenBank/DDBJ databases">
        <authorList>
            <consortium name="Pathogen Informatics"/>
        </authorList>
    </citation>
    <scope>NUCLEOTIDE SEQUENCE [LARGE SCALE GENOMIC DNA]</scope>
</reference>
<dbReference type="WBParaSite" id="GPUH_0000436501-mRNA-1">
    <property type="protein sequence ID" value="GPUH_0000436501-mRNA-1"/>
    <property type="gene ID" value="GPUH_0000436501"/>
</dbReference>
<name>A0A183D6L7_9BILA</name>
<protein>
    <submittedName>
        <fullName evidence="3">WYL domain-containing protein</fullName>
    </submittedName>
</protein>
<sequence length="131" mass="15467">MKIRFYAQRESDLHCIGPGNGTLKILAHNSTIAVKVFYQYEALPGLQIRTIEWHNQVLYVDNQRLLLYWCFKRAKNGSCVQHDADILVRSRHLAYHDMALLKPYLKMACAEQQHLRWFDLHCTRPCIYSVF</sequence>
<dbReference type="PANTHER" id="PTHR11873:SF0">
    <property type="entry name" value="LIPOCALIN-RELATED PROTEIN"/>
    <property type="match status" value="1"/>
</dbReference>
<gene>
    <name evidence="1" type="ORF">GPUH_LOCUS4359</name>
</gene>
<dbReference type="EMBL" id="UYRT01008152">
    <property type="protein sequence ID" value="VDK44356.1"/>
    <property type="molecule type" value="Genomic_DNA"/>
</dbReference>
<dbReference type="AlphaFoldDB" id="A0A183D6L7"/>
<keyword evidence="2" id="KW-1185">Reference proteome</keyword>
<accession>A0A183D6L7</accession>
<dbReference type="GO" id="GO:0005501">
    <property type="term" value="F:retinoid binding"/>
    <property type="evidence" value="ECO:0007669"/>
    <property type="project" value="InterPro"/>
</dbReference>
<proteinExistence type="predicted"/>